<organism evidence="2 3">
    <name type="scientific">Bordetella bronchialis</name>
    <dbReference type="NCBI Taxonomy" id="463025"/>
    <lineage>
        <taxon>Bacteria</taxon>
        <taxon>Pseudomonadati</taxon>
        <taxon>Pseudomonadota</taxon>
        <taxon>Betaproteobacteria</taxon>
        <taxon>Burkholderiales</taxon>
        <taxon>Alcaligenaceae</taxon>
        <taxon>Bordetella</taxon>
    </lineage>
</organism>
<dbReference type="RefSeq" id="WP_066344908.1">
    <property type="nucleotide sequence ID" value="NZ_CBCSFJ010000008.1"/>
</dbReference>
<accession>A0ABM6CNZ6</accession>
<name>A0ABM6CNZ6_9BORD</name>
<feature type="compositionally biased region" description="Pro residues" evidence="1">
    <location>
        <begin position="83"/>
        <end position="92"/>
    </location>
</feature>
<keyword evidence="3" id="KW-1185">Reference proteome</keyword>
<sequence>MYPSFPTLSAFLDTAYTQGAGPAAPARTPALRRFSSLPGQGRARDGRNWSVPLPVLPRTYVSAVSRGPARRLSIEDWPALPRGTPPGKPPAPAARATCGVADHDWSNGTVPPGFKMGYAAYRDLNGTLRHPHGRVRHTESVWAAGQVLTEARWAPITVQSNLPIVAYFNLLVEAGNGQAAGLPVAPADPAWTYVQQAMVDTALELRRMDASPTLRQLVRVAVEQGRLPVSGPGRWVAKVACPAGCADLGRAIGPPDGPQAAFKDPFLPDHACRVVTLPLPGSEPPGNRYYLSRAGESEEIALRQMSARACTVRALVCTLLGARPAGPERWVGTDGLIDPQRVVIFGMGERGAVDYLAQRILRELQPDAPVWLSPIPFGIDNLVTPPGKKWPEARLNDAMQAAIAANGGLQAVARYVAAQDEYLQEHYPSGWA</sequence>
<evidence type="ECO:0000313" key="2">
    <source>
        <dbReference type="EMBL" id="ANN65667.1"/>
    </source>
</evidence>
<protein>
    <submittedName>
        <fullName evidence="2">Uncharacterized protein</fullName>
    </submittedName>
</protein>
<evidence type="ECO:0000313" key="3">
    <source>
        <dbReference type="Proteomes" id="UP000091897"/>
    </source>
</evidence>
<dbReference type="EMBL" id="CP016170">
    <property type="protein sequence ID" value="ANN65667.1"/>
    <property type="molecule type" value="Genomic_DNA"/>
</dbReference>
<feature type="region of interest" description="Disordered" evidence="1">
    <location>
        <begin position="76"/>
        <end position="95"/>
    </location>
</feature>
<evidence type="ECO:0000256" key="1">
    <source>
        <dbReference type="SAM" id="MobiDB-lite"/>
    </source>
</evidence>
<dbReference type="Proteomes" id="UP000091897">
    <property type="component" value="Chromosome"/>
</dbReference>
<gene>
    <name evidence="2" type="ORF">BAU06_04590</name>
</gene>
<reference evidence="2 3" key="1">
    <citation type="submission" date="2016-06" db="EMBL/GenBank/DDBJ databases">
        <title>Complete genome sequences of Bordetella bronchialis and Bordetella flabilis.</title>
        <authorList>
            <person name="LiPuma J.J."/>
            <person name="Spilker T."/>
        </authorList>
    </citation>
    <scope>NUCLEOTIDE SEQUENCE [LARGE SCALE GENOMIC DNA]</scope>
    <source>
        <strain evidence="2 3">AU3182</strain>
    </source>
</reference>
<proteinExistence type="predicted"/>